<dbReference type="SUPFAM" id="SSF51197">
    <property type="entry name" value="Clavaminate synthase-like"/>
    <property type="match status" value="1"/>
</dbReference>
<name>A0A1E3IVQ0_9TREE</name>
<dbReference type="GeneID" id="30194675"/>
<comment type="caution">
    <text evidence="1">The sequence shown here is derived from an EMBL/GenBank/DDBJ whole genome shotgun (WGS) entry which is preliminary data.</text>
</comment>
<dbReference type="EMBL" id="AWGH01000017">
    <property type="protein sequence ID" value="ODN92669.1"/>
    <property type="molecule type" value="Genomic_DNA"/>
</dbReference>
<dbReference type="PANTHER" id="PTHR31630:SF6">
    <property type="entry name" value="PHYTANOYL-COA DIOXYGENASE-RELATED"/>
    <property type="match status" value="1"/>
</dbReference>
<accession>A0A1E3IVQ0</accession>
<dbReference type="InterPro" id="IPR008775">
    <property type="entry name" value="Phytyl_CoA_dOase-like"/>
</dbReference>
<organism evidence="1 2">
    <name type="scientific">Cryptococcus wingfieldii CBS 7118</name>
    <dbReference type="NCBI Taxonomy" id="1295528"/>
    <lineage>
        <taxon>Eukaryota</taxon>
        <taxon>Fungi</taxon>
        <taxon>Dikarya</taxon>
        <taxon>Basidiomycota</taxon>
        <taxon>Agaricomycotina</taxon>
        <taxon>Tremellomycetes</taxon>
        <taxon>Tremellales</taxon>
        <taxon>Cryptococcaceae</taxon>
        <taxon>Cryptococcus</taxon>
    </lineage>
</organism>
<dbReference type="Pfam" id="PF05721">
    <property type="entry name" value="PhyH"/>
    <property type="match status" value="1"/>
</dbReference>
<keyword evidence="2" id="KW-1185">Reference proteome</keyword>
<dbReference type="AlphaFoldDB" id="A0A1E3IVQ0"/>
<evidence type="ECO:0000313" key="2">
    <source>
        <dbReference type="Proteomes" id="UP000094819"/>
    </source>
</evidence>
<dbReference type="PANTHER" id="PTHR31630">
    <property type="entry name" value="PHYTANOYL-COA DIOXYGENASE-RELATED-RELATED"/>
    <property type="match status" value="1"/>
</dbReference>
<protein>
    <recommendedName>
        <fullName evidence="3">Phytanoyl-CoA dioxygenase</fullName>
    </recommendedName>
</protein>
<gene>
    <name evidence="1" type="ORF">L198_05462</name>
</gene>
<proteinExistence type="predicted"/>
<reference evidence="1 2" key="1">
    <citation type="submission" date="2016-06" db="EMBL/GenBank/DDBJ databases">
        <title>Evolution of pathogenesis and genome organization in the Tremellales.</title>
        <authorList>
            <person name="Cuomo C."/>
            <person name="Litvintseva A."/>
            <person name="Heitman J."/>
            <person name="Chen Y."/>
            <person name="Sun S."/>
            <person name="Springer D."/>
            <person name="Dromer F."/>
            <person name="Young S."/>
            <person name="Zeng Q."/>
            <person name="Chapman S."/>
            <person name="Gujja S."/>
            <person name="Saif S."/>
            <person name="Birren B."/>
        </authorList>
    </citation>
    <scope>NUCLEOTIDE SEQUENCE [LARGE SCALE GENOMIC DNA]</scope>
    <source>
        <strain evidence="1 2">CBS 7118</strain>
    </source>
</reference>
<dbReference type="RefSeq" id="XP_019030296.1">
    <property type="nucleotide sequence ID" value="XM_019177545.1"/>
</dbReference>
<evidence type="ECO:0008006" key="3">
    <source>
        <dbReference type="Google" id="ProtNLM"/>
    </source>
</evidence>
<sequence length="389" mass="43986">MAQDEVSWSEIAGPSGDRSYCSTSIAEKWAWDERETFSASLSTAQMTFTTTQLAQQEEDAGILKLRGFHDPHSVEAALEDLETKGWAVVKNVIPLERAQEYEQRAYAWLESFGKGFKRDDKDTWKVENMPAFDRGGMFKRHGVHHERFVWDIRSEPGIAAVFAKLWETDELLLSTTEIDDHADGINISLPYIDDQQTDRAAPWPHVDQNPRRRHKHCIQGIANIAPNGPLDGGLKVLSHSVQHFHAFFDAHPELEPEGGWPAGDFFMHREEDVGWLKDRGCEWVKVEAGPGDLILWDSRTVHYGAVAEGDRPRVATYLCYKPAKDGKPDKLEARKQAFAEWAGTTHDPLAFTVRGTNTLGPLTRDEKQLPHEIPVLDERARKLAGLIPY</sequence>
<dbReference type="Proteomes" id="UP000094819">
    <property type="component" value="Unassembled WGS sequence"/>
</dbReference>
<dbReference type="OrthoDB" id="445007at2759"/>
<evidence type="ECO:0000313" key="1">
    <source>
        <dbReference type="EMBL" id="ODN92669.1"/>
    </source>
</evidence>
<dbReference type="Gene3D" id="2.60.120.620">
    <property type="entry name" value="q2cbj1_9rhob like domain"/>
    <property type="match status" value="1"/>
</dbReference>